<dbReference type="InterPro" id="IPR010982">
    <property type="entry name" value="Lambda_DNA-bd_dom_sf"/>
</dbReference>
<comment type="caution">
    <text evidence="2">The sequence shown here is derived from an EMBL/GenBank/DDBJ whole genome shotgun (WGS) entry which is preliminary data.</text>
</comment>
<dbReference type="SUPFAM" id="SSF47413">
    <property type="entry name" value="lambda repressor-like DNA-binding domains"/>
    <property type="match status" value="1"/>
</dbReference>
<evidence type="ECO:0000313" key="3">
    <source>
        <dbReference type="Proteomes" id="UP000637423"/>
    </source>
</evidence>
<evidence type="ECO:0000313" key="2">
    <source>
        <dbReference type="EMBL" id="GGC61980.1"/>
    </source>
</evidence>
<dbReference type="RefSeq" id="WP_188564494.1">
    <property type="nucleotide sequence ID" value="NZ_BMED01000001.1"/>
</dbReference>
<accession>A0A916U7G5</accession>
<proteinExistence type="predicted"/>
<dbReference type="EMBL" id="BMED01000001">
    <property type="protein sequence ID" value="GGC61980.1"/>
    <property type="molecule type" value="Genomic_DNA"/>
</dbReference>
<name>A0A916U7G5_9BURK</name>
<dbReference type="Proteomes" id="UP000637423">
    <property type="component" value="Unassembled WGS sequence"/>
</dbReference>
<dbReference type="GO" id="GO:0003677">
    <property type="term" value="F:DNA binding"/>
    <property type="evidence" value="ECO:0007669"/>
    <property type="project" value="InterPro"/>
</dbReference>
<evidence type="ECO:0000256" key="1">
    <source>
        <dbReference type="SAM" id="MobiDB-lite"/>
    </source>
</evidence>
<gene>
    <name evidence="2" type="ORF">GCM10011396_06080</name>
</gene>
<sequence length="95" mass="10383">MNLVQQIKSRQQALGKTTREIARLVAMAPSNATNSLSGKIDVRASTLEGFADALDAKWMLIPRHLLPEIERILSGKSIGPDDVPSAAQRFLDRGE</sequence>
<keyword evidence="3" id="KW-1185">Reference proteome</keyword>
<organism evidence="2 3">
    <name type="scientific">Undibacterium terreum</name>
    <dbReference type="NCBI Taxonomy" id="1224302"/>
    <lineage>
        <taxon>Bacteria</taxon>
        <taxon>Pseudomonadati</taxon>
        <taxon>Pseudomonadota</taxon>
        <taxon>Betaproteobacteria</taxon>
        <taxon>Burkholderiales</taxon>
        <taxon>Oxalobacteraceae</taxon>
        <taxon>Undibacterium</taxon>
    </lineage>
</organism>
<protein>
    <submittedName>
        <fullName evidence="2">Uncharacterized protein</fullName>
    </submittedName>
</protein>
<reference evidence="2" key="2">
    <citation type="submission" date="2020-09" db="EMBL/GenBank/DDBJ databases">
        <authorList>
            <person name="Sun Q."/>
            <person name="Zhou Y."/>
        </authorList>
    </citation>
    <scope>NUCLEOTIDE SEQUENCE</scope>
    <source>
        <strain evidence="2">CGMCC 1.10998</strain>
    </source>
</reference>
<feature type="region of interest" description="Disordered" evidence="1">
    <location>
        <begin position="76"/>
        <end position="95"/>
    </location>
</feature>
<dbReference type="AlphaFoldDB" id="A0A916U7G5"/>
<reference evidence="2" key="1">
    <citation type="journal article" date="2014" name="Int. J. Syst. Evol. Microbiol.">
        <title>Complete genome sequence of Corynebacterium casei LMG S-19264T (=DSM 44701T), isolated from a smear-ripened cheese.</title>
        <authorList>
            <consortium name="US DOE Joint Genome Institute (JGI-PGF)"/>
            <person name="Walter F."/>
            <person name="Albersmeier A."/>
            <person name="Kalinowski J."/>
            <person name="Ruckert C."/>
        </authorList>
    </citation>
    <scope>NUCLEOTIDE SEQUENCE</scope>
    <source>
        <strain evidence="2">CGMCC 1.10998</strain>
    </source>
</reference>